<evidence type="ECO:0000313" key="3">
    <source>
        <dbReference type="EMBL" id="EFQ27772.1"/>
    </source>
</evidence>
<dbReference type="HOGENOM" id="CLU_017452_0_1_1"/>
<dbReference type="Gene3D" id="3.30.1220.10">
    <property type="entry name" value="CobW-like, C-terminal domain"/>
    <property type="match status" value="1"/>
</dbReference>
<dbReference type="GeneID" id="24408281"/>
<proteinExistence type="predicted"/>
<gene>
    <name evidence="3" type="ORF">GLRG_02916</name>
</gene>
<accession>E3QA84</accession>
<dbReference type="RefSeq" id="XP_008091792.1">
    <property type="nucleotide sequence ID" value="XM_008093601.1"/>
</dbReference>
<protein>
    <submittedName>
        <fullName evidence="3">CobW/HypB/UreG</fullName>
    </submittedName>
</protein>
<dbReference type="VEuPathDB" id="FungiDB:GLRG_02916"/>
<dbReference type="PANTHER" id="PTHR13748">
    <property type="entry name" value="COBW-RELATED"/>
    <property type="match status" value="1"/>
</dbReference>
<dbReference type="SUPFAM" id="SSF52540">
    <property type="entry name" value="P-loop containing nucleoside triphosphate hydrolases"/>
    <property type="match status" value="1"/>
</dbReference>
<organism evidence="4">
    <name type="scientific">Colletotrichum graminicola (strain M1.001 / M2 / FGSC 10212)</name>
    <name type="common">Maize anthracnose fungus</name>
    <name type="synonym">Glomerella graminicola</name>
    <dbReference type="NCBI Taxonomy" id="645133"/>
    <lineage>
        <taxon>Eukaryota</taxon>
        <taxon>Fungi</taxon>
        <taxon>Dikarya</taxon>
        <taxon>Ascomycota</taxon>
        <taxon>Pezizomycotina</taxon>
        <taxon>Sordariomycetes</taxon>
        <taxon>Hypocreomycetidae</taxon>
        <taxon>Glomerellales</taxon>
        <taxon>Glomerellaceae</taxon>
        <taxon>Colletotrichum</taxon>
        <taxon>Colletotrichum graminicola species complex</taxon>
    </lineage>
</organism>
<dbReference type="Pfam" id="PF02492">
    <property type="entry name" value="cobW"/>
    <property type="match status" value="1"/>
</dbReference>
<reference evidence="4" key="1">
    <citation type="journal article" date="2012" name="Nat. Genet.">
        <title>Lifestyle transitions in plant pathogenic Colletotrichum fungi deciphered by genome and transcriptome analyses.</title>
        <authorList>
            <person name="O'Connell R.J."/>
            <person name="Thon M.R."/>
            <person name="Hacquard S."/>
            <person name="Amyotte S.G."/>
            <person name="Kleemann J."/>
            <person name="Torres M.F."/>
            <person name="Damm U."/>
            <person name="Buiate E.A."/>
            <person name="Epstein L."/>
            <person name="Alkan N."/>
            <person name="Altmueller J."/>
            <person name="Alvarado-Balderrama L."/>
            <person name="Bauser C.A."/>
            <person name="Becker C."/>
            <person name="Birren B.W."/>
            <person name="Chen Z."/>
            <person name="Choi J."/>
            <person name="Crouch J.A."/>
            <person name="Duvick J.P."/>
            <person name="Farman M.A."/>
            <person name="Gan P."/>
            <person name="Heiman D."/>
            <person name="Henrissat B."/>
            <person name="Howard R.J."/>
            <person name="Kabbage M."/>
            <person name="Koch C."/>
            <person name="Kracher B."/>
            <person name="Kubo Y."/>
            <person name="Law A.D."/>
            <person name="Lebrun M.-H."/>
            <person name="Lee Y.-H."/>
            <person name="Miyara I."/>
            <person name="Moore N."/>
            <person name="Neumann U."/>
            <person name="Nordstroem K."/>
            <person name="Panaccione D.G."/>
            <person name="Panstruga R."/>
            <person name="Place M."/>
            <person name="Proctor R.H."/>
            <person name="Prusky D."/>
            <person name="Rech G."/>
            <person name="Reinhardt R."/>
            <person name="Rollins J.A."/>
            <person name="Rounsley S."/>
            <person name="Schardl C.L."/>
            <person name="Schwartz D.C."/>
            <person name="Shenoy N."/>
            <person name="Shirasu K."/>
            <person name="Sikhakolli U.R."/>
            <person name="Stueber K."/>
            <person name="Sukno S.A."/>
            <person name="Sweigard J.A."/>
            <person name="Takano Y."/>
            <person name="Takahara H."/>
            <person name="Trail F."/>
            <person name="van der Does H.C."/>
            <person name="Voll L.M."/>
            <person name="Will I."/>
            <person name="Young S."/>
            <person name="Zeng Q."/>
            <person name="Zhang J."/>
            <person name="Zhou S."/>
            <person name="Dickman M.B."/>
            <person name="Schulze-Lefert P."/>
            <person name="Ver Loren van Themaat E."/>
            <person name="Ma L.-J."/>
            <person name="Vaillancourt L.J."/>
        </authorList>
    </citation>
    <scope>NUCLEOTIDE SEQUENCE [LARGE SCALE GENOMIC DNA]</scope>
    <source>
        <strain evidence="4">M1.001 / M2 / FGSC 10212</strain>
    </source>
</reference>
<dbReference type="CDD" id="cd03112">
    <property type="entry name" value="CobW-like"/>
    <property type="match status" value="1"/>
</dbReference>
<dbReference type="GO" id="GO:0005737">
    <property type="term" value="C:cytoplasm"/>
    <property type="evidence" value="ECO:0007669"/>
    <property type="project" value="TreeGrafter"/>
</dbReference>
<dbReference type="InterPro" id="IPR027417">
    <property type="entry name" value="P-loop_NTPase"/>
</dbReference>
<dbReference type="Proteomes" id="UP000008782">
    <property type="component" value="Unassembled WGS sequence"/>
</dbReference>
<dbReference type="Gene3D" id="3.40.50.300">
    <property type="entry name" value="P-loop containing nucleotide triphosphate hydrolases"/>
    <property type="match status" value="1"/>
</dbReference>
<evidence type="ECO:0000313" key="4">
    <source>
        <dbReference type="Proteomes" id="UP000008782"/>
    </source>
</evidence>
<feature type="domain" description="CobW/HypB/UreG nucleotide-binding" evidence="2">
    <location>
        <begin position="32"/>
        <end position="234"/>
    </location>
</feature>
<dbReference type="AlphaFoldDB" id="E3QA84"/>
<keyword evidence="4" id="KW-1185">Reference proteome</keyword>
<dbReference type="InterPro" id="IPR036627">
    <property type="entry name" value="CobW-likC_sf"/>
</dbReference>
<dbReference type="OrthoDB" id="258627at2759"/>
<feature type="region of interest" description="Disordered" evidence="1">
    <location>
        <begin position="1"/>
        <end position="25"/>
    </location>
</feature>
<dbReference type="PANTHER" id="PTHR13748:SF31">
    <property type="entry name" value="ZINC-REGULATED GTPASE METALLOPROTEIN ACTIVATOR 1A-RELATED"/>
    <property type="match status" value="1"/>
</dbReference>
<evidence type="ECO:0000256" key="1">
    <source>
        <dbReference type="SAM" id="MobiDB-lite"/>
    </source>
</evidence>
<dbReference type="InterPro" id="IPR051316">
    <property type="entry name" value="Zinc-reg_GTPase_activator"/>
</dbReference>
<dbReference type="STRING" id="645133.E3QA84"/>
<dbReference type="EMBL" id="GG697338">
    <property type="protein sequence ID" value="EFQ27772.1"/>
    <property type="molecule type" value="Genomic_DNA"/>
</dbReference>
<name>E3QA84_COLGM</name>
<dbReference type="InterPro" id="IPR003495">
    <property type="entry name" value="CobW/HypB/UreG_nucleotide-bd"/>
</dbReference>
<sequence>MDFDDDAPPDLVETGTEPQEELPPSERQIKVPITIVTGYLGAGKTTLLNYILTAQHGKKIAVIMNEFGDSLDIEKSLTVNKGDEQVEEWLEVGNGCICCSVKDTGVNAIESLMEKKGAFDYILLETTGLADPGNLAPLFWVDDGLGSTIYLDGIVTLVDAKNILRSLDDPAGKIEIDEDHKENDSHGHGPLMTTAHVQISHADVVVINKSDLVSEEELSQVRSRIESINGIAKIHITKQSEVPQLEGFLLDLHAYDQVTELDTSQKGHSHLDPTISTVSIPVPKLSASQLENVDKWLRRILWDRRLPGDEATVLEVHRSKGRLIFDNGDVKLIQGVREIFEILDSPDQSREAVQAQEGKIILIGRHLKGVDFEKSLADLLSLSK</sequence>
<dbReference type="eggNOG" id="KOG2743">
    <property type="taxonomic scope" value="Eukaryota"/>
</dbReference>
<evidence type="ECO:0000259" key="2">
    <source>
        <dbReference type="Pfam" id="PF02492"/>
    </source>
</evidence>